<dbReference type="Proteomes" id="UP000192247">
    <property type="component" value="Unassembled WGS sequence"/>
</dbReference>
<name>A0A1V9XJB7_9ACAR</name>
<comment type="caution">
    <text evidence="1">The sequence shown here is derived from an EMBL/GenBank/DDBJ whole genome shotgun (WGS) entry which is preliminary data.</text>
</comment>
<protein>
    <submittedName>
        <fullName evidence="1">Sodium/hydrogen exchanger 2-like</fullName>
    </submittedName>
</protein>
<dbReference type="AlphaFoldDB" id="A0A1V9XJB7"/>
<sequence length="79" mass="8941">MERISKRGINMKVSKLTGQVRVAELERIVLESSYSLYDSSFFSNIGTILLYAVVVQPIFPNDAIHLFVSLPNQIQLLTK</sequence>
<accession>A0A1V9XJB7</accession>
<reference evidence="1 2" key="1">
    <citation type="journal article" date="2017" name="Gigascience">
        <title>Draft genome of the honey bee ectoparasitic mite, Tropilaelaps mercedesae, is shaped by the parasitic life history.</title>
        <authorList>
            <person name="Dong X."/>
            <person name="Armstrong S.D."/>
            <person name="Xia D."/>
            <person name="Makepeace B.L."/>
            <person name="Darby A.C."/>
            <person name="Kadowaki T."/>
        </authorList>
    </citation>
    <scope>NUCLEOTIDE SEQUENCE [LARGE SCALE GENOMIC DNA]</scope>
    <source>
        <strain evidence="1">Wuxi-XJTLU</strain>
    </source>
</reference>
<evidence type="ECO:0000313" key="2">
    <source>
        <dbReference type="Proteomes" id="UP000192247"/>
    </source>
</evidence>
<organism evidence="1 2">
    <name type="scientific">Tropilaelaps mercedesae</name>
    <dbReference type="NCBI Taxonomy" id="418985"/>
    <lineage>
        <taxon>Eukaryota</taxon>
        <taxon>Metazoa</taxon>
        <taxon>Ecdysozoa</taxon>
        <taxon>Arthropoda</taxon>
        <taxon>Chelicerata</taxon>
        <taxon>Arachnida</taxon>
        <taxon>Acari</taxon>
        <taxon>Parasitiformes</taxon>
        <taxon>Mesostigmata</taxon>
        <taxon>Gamasina</taxon>
        <taxon>Dermanyssoidea</taxon>
        <taxon>Laelapidae</taxon>
        <taxon>Tropilaelaps</taxon>
    </lineage>
</organism>
<gene>
    <name evidence="1" type="ORF">BIW11_09610</name>
</gene>
<evidence type="ECO:0000313" key="1">
    <source>
        <dbReference type="EMBL" id="OQR73640.1"/>
    </source>
</evidence>
<dbReference type="EMBL" id="MNPL01009576">
    <property type="protein sequence ID" value="OQR73640.1"/>
    <property type="molecule type" value="Genomic_DNA"/>
</dbReference>
<keyword evidence="2" id="KW-1185">Reference proteome</keyword>
<proteinExistence type="predicted"/>
<dbReference type="InParanoid" id="A0A1V9XJB7"/>